<feature type="transmembrane region" description="Helical" evidence="9">
    <location>
        <begin position="318"/>
        <end position="337"/>
    </location>
</feature>
<keyword evidence="3" id="KW-0328">Glycosyltransferase</keyword>
<feature type="transmembrane region" description="Helical" evidence="9">
    <location>
        <begin position="122"/>
        <end position="142"/>
    </location>
</feature>
<keyword evidence="5 9" id="KW-0812">Transmembrane</keyword>
<evidence type="ECO:0000256" key="4">
    <source>
        <dbReference type="ARBA" id="ARBA00022679"/>
    </source>
</evidence>
<feature type="transmembrane region" description="Helical" evidence="9">
    <location>
        <begin position="207"/>
        <end position="227"/>
    </location>
</feature>
<comment type="similarity">
    <text evidence="2">Belongs to the dpy-19 family.</text>
</comment>
<dbReference type="GO" id="GO:0007286">
    <property type="term" value="P:spermatid development"/>
    <property type="evidence" value="ECO:0007669"/>
    <property type="project" value="TreeGrafter"/>
</dbReference>
<evidence type="ECO:0000256" key="3">
    <source>
        <dbReference type="ARBA" id="ARBA00022676"/>
    </source>
</evidence>
<gene>
    <name evidence="10" type="ORF">HJG63_004106</name>
</gene>
<keyword evidence="7 9" id="KW-0472">Membrane</keyword>
<keyword evidence="4" id="KW-0808">Transferase</keyword>
<dbReference type="InterPro" id="IPR018732">
    <property type="entry name" value="Dpy-19/Dpy-19-like"/>
</dbReference>
<evidence type="ECO:0000256" key="9">
    <source>
        <dbReference type="SAM" id="Phobius"/>
    </source>
</evidence>
<evidence type="ECO:0000256" key="6">
    <source>
        <dbReference type="ARBA" id="ARBA00022989"/>
    </source>
</evidence>
<evidence type="ECO:0000256" key="8">
    <source>
        <dbReference type="SAM" id="MobiDB-lite"/>
    </source>
</evidence>
<evidence type="ECO:0000256" key="2">
    <source>
        <dbReference type="ARBA" id="ARBA00008744"/>
    </source>
</evidence>
<protein>
    <submittedName>
        <fullName evidence="10">Dpy-19 like 2</fullName>
    </submittedName>
</protein>
<dbReference type="PANTHER" id="PTHR31488:SF6">
    <property type="entry name" value="C-MANNOSYLTRANSFERASE DPY19L2-RELATED"/>
    <property type="match status" value="1"/>
</dbReference>
<comment type="subcellular location">
    <subcellularLocation>
        <location evidence="1">Membrane</location>
        <topology evidence="1">Multi-pass membrane protein</topology>
    </subcellularLocation>
</comment>
<keyword evidence="6 9" id="KW-1133">Transmembrane helix</keyword>
<reference evidence="10 11" key="1">
    <citation type="journal article" date="2020" name="Nature">
        <title>Six reference-quality genomes reveal evolution of bat adaptations.</title>
        <authorList>
            <person name="Jebb D."/>
            <person name="Huang Z."/>
            <person name="Pippel M."/>
            <person name="Hughes G.M."/>
            <person name="Lavrichenko K."/>
            <person name="Devanna P."/>
            <person name="Winkler S."/>
            <person name="Jermiin L.S."/>
            <person name="Skirmuntt E.C."/>
            <person name="Katzourakis A."/>
            <person name="Burkitt-Gray L."/>
            <person name="Ray D.A."/>
            <person name="Sullivan K.A.M."/>
            <person name="Roscito J.G."/>
            <person name="Kirilenko B.M."/>
            <person name="Davalos L.M."/>
            <person name="Corthals A.P."/>
            <person name="Power M.L."/>
            <person name="Jones G."/>
            <person name="Ransome R.D."/>
            <person name="Dechmann D.K.N."/>
            <person name="Locatelli A.G."/>
            <person name="Puechmaille S.J."/>
            <person name="Fedrigo O."/>
            <person name="Jarvis E.D."/>
            <person name="Hiller M."/>
            <person name="Vernes S.C."/>
            <person name="Myers E.W."/>
            <person name="Teeling E.C."/>
        </authorList>
    </citation>
    <scope>NUCLEOTIDE SEQUENCE [LARGE SCALE GENOMIC DNA]</scope>
    <source>
        <strain evidence="10">MRouAeg1</strain>
        <tissue evidence="10">Muscle</tissue>
    </source>
</reference>
<evidence type="ECO:0000256" key="5">
    <source>
        <dbReference type="ARBA" id="ARBA00022692"/>
    </source>
</evidence>
<evidence type="ECO:0000313" key="10">
    <source>
        <dbReference type="EMBL" id="KAF6418256.1"/>
    </source>
</evidence>
<feature type="transmembrane region" description="Helical" evidence="9">
    <location>
        <begin position="469"/>
        <end position="486"/>
    </location>
</feature>
<dbReference type="PANTHER" id="PTHR31488">
    <property type="entry name" value="DPY-19-LIKE 1, LIKE (H. SAPIENS)"/>
    <property type="match status" value="1"/>
</dbReference>
<accession>A0A7J8D5E5</accession>
<feature type="transmembrane region" description="Helical" evidence="9">
    <location>
        <begin position="349"/>
        <end position="366"/>
    </location>
</feature>
<keyword evidence="11" id="KW-1185">Reference proteome</keyword>
<comment type="caution">
    <text evidence="10">The sequence shown here is derived from an EMBL/GenBank/DDBJ whole genome shotgun (WGS) entry which is preliminary data.</text>
</comment>
<evidence type="ECO:0000256" key="7">
    <source>
        <dbReference type="ARBA" id="ARBA00023136"/>
    </source>
</evidence>
<dbReference type="AlphaFoldDB" id="A0A7J8D5E5"/>
<name>A0A7J8D5E5_ROUAE</name>
<feature type="transmembrane region" description="Helical" evidence="9">
    <location>
        <begin position="372"/>
        <end position="390"/>
    </location>
</feature>
<feature type="transmembrane region" description="Helical" evidence="9">
    <location>
        <begin position="258"/>
        <end position="277"/>
    </location>
</feature>
<dbReference type="GO" id="GO:0005637">
    <property type="term" value="C:nuclear inner membrane"/>
    <property type="evidence" value="ECO:0007669"/>
    <property type="project" value="TreeGrafter"/>
</dbReference>
<proteinExistence type="inferred from homology"/>
<evidence type="ECO:0000256" key="1">
    <source>
        <dbReference type="ARBA" id="ARBA00004141"/>
    </source>
</evidence>
<feature type="transmembrane region" description="Helical" evidence="9">
    <location>
        <begin position="513"/>
        <end position="531"/>
    </location>
</feature>
<dbReference type="Pfam" id="PF10034">
    <property type="entry name" value="Dpy19"/>
    <property type="match status" value="1"/>
</dbReference>
<organism evidence="10 11">
    <name type="scientific">Rousettus aegyptiacus</name>
    <name type="common">Egyptian fruit bat</name>
    <name type="synonym">Pteropus aegyptiacus</name>
    <dbReference type="NCBI Taxonomy" id="9407"/>
    <lineage>
        <taxon>Eukaryota</taxon>
        <taxon>Metazoa</taxon>
        <taxon>Chordata</taxon>
        <taxon>Craniata</taxon>
        <taxon>Vertebrata</taxon>
        <taxon>Euteleostomi</taxon>
        <taxon>Mammalia</taxon>
        <taxon>Eutheria</taxon>
        <taxon>Laurasiatheria</taxon>
        <taxon>Chiroptera</taxon>
        <taxon>Yinpterochiroptera</taxon>
        <taxon>Pteropodoidea</taxon>
        <taxon>Pteropodidae</taxon>
        <taxon>Rousettinae</taxon>
        <taxon>Rousettus</taxon>
    </lineage>
</organism>
<feature type="transmembrane region" description="Helical" evidence="9">
    <location>
        <begin position="402"/>
        <end position="420"/>
    </location>
</feature>
<evidence type="ECO:0000313" key="11">
    <source>
        <dbReference type="Proteomes" id="UP000593571"/>
    </source>
</evidence>
<sequence>MVGPTRNKLKEGASEPLHSPRFMQSRRRRRATGAGEPEMEEQPQEEVEKPQLPSPVGSGNLPGGSRAYSPRRIRNLKAQNCLQIEVVANDLYLSRFQFLNCLLEQLRDRVHLLRRRQFSGRVTISIAAFLGLLHWIHLVTLFENDRHFSHLSSLEREMTFRTEMGLYYSYFKTIIEAPSFLEGLWMVMNDRLTEYPRVINAVKRFHLYPEVIIAFWYRTLVGIMNLFGLETKTCWNVTRVEPLNEIQSCEGLGDPACFYVGVIFILNGIMMGLFFIYGSYPFLVLQMFILTLILRTSNNNRRHFMALCLSNVAFMLPWQFAQFILFTQIASLFPMYVVGYIEPSKFQKIIYMNMISVLLCFVLMFGNPMYLSSYYSSSLLMTWVIILKRYKIQRLGVSELNFWLIQGFGWLCGTIILKFLTSKILGVSDHIRLSDLIAARILRFTDFDTLIYTCAPEFDFMEKATPLRYTKTLLLPVVMVITYFIFKKSSREILCVLSANTYLRKQLLDHGELIFHTLQLLAFAALAILIMRLKLFLTPHMCVMASLICCQRLFGWLFCRVRFENIVFGILTLMSLQGCANLHSQWSIIGEFNNLPQEELIQWIKYNTRPDAVFAGAMPTMASVKLSTLHPIVNHPHYEDADLRARTKIVYSTYSRKSAKEVRDKLVELHVNYYVLEEAWCVVRTKPGCSMLEIWDVEDPSNTANPPLCSILLKDERPYFTTVFQNSMYRVLKVN</sequence>
<feature type="region of interest" description="Disordered" evidence="8">
    <location>
        <begin position="1"/>
        <end position="68"/>
    </location>
</feature>
<dbReference type="EMBL" id="JACASE010000013">
    <property type="protein sequence ID" value="KAF6418256.1"/>
    <property type="molecule type" value="Genomic_DNA"/>
</dbReference>
<dbReference type="GO" id="GO:0000030">
    <property type="term" value="F:mannosyltransferase activity"/>
    <property type="evidence" value="ECO:0007669"/>
    <property type="project" value="TreeGrafter"/>
</dbReference>
<dbReference type="Proteomes" id="UP000593571">
    <property type="component" value="Unassembled WGS sequence"/>
</dbReference>